<dbReference type="PANTHER" id="PTHR10825">
    <property type="entry name" value="RING FINGER DOMAIN-CONTAINING, POLYCOMB GROUP COMPONENT"/>
    <property type="match status" value="1"/>
</dbReference>
<feature type="compositionally biased region" description="Polar residues" evidence="7">
    <location>
        <begin position="1110"/>
        <end position="1119"/>
    </location>
</feature>
<feature type="compositionally biased region" description="Basic and acidic residues" evidence="7">
    <location>
        <begin position="1300"/>
        <end position="1309"/>
    </location>
</feature>
<sequence length="1309" mass="138556">MHRPRRLKITDLNPHLICVLCGGYYVDATTIIECLHSFCKACIVRYLETNKYCPICDVQVHKTRPLQNIRSDQTLQDIVYKLVPGLFQNEMRCRREYYAKHTEARPTSLMDQGEVTEQSHIYTPDEAFSLSLEYYNSNKSGEEDCPTRRYLRCPAAVTIAHLQKLIRAKYGLSPEHRIDVMHMNEPLNEEYTLMDVAYIYRWRRKGPLHLSYRIFECCHLSNKRMKLDHSPILTAATVTSIKEENQAVVKTEPMEVDNIGTALDTKQEKVESAQIVKGTASKEENNNTGTESWKEVQIQISENGVMMPVECSKLSLLPCGNEEKAKFSEAAQKQAKHNILSKDVEHCKPNAMEDVPRTPTTTTLAATTASSQMSSTVTSSAVTVSSAVKTTGASKKQDSMKTTSTPAVESSVRQSTAETVVSKSTDTSLSVNKNDLLSPVPITCAPPTSTHAVSSVVSSSTVSTVTSSQQKNDLTTFSKRSTENNNKNIKPGPLLPETQNSGVVTPHHKTPQITQSQPLALKVGQTSLPASGKEMNKLKDSASNVAKRDAPKMAVVAPTQSMVQNPAASKKPLNSSSSSSPIGYKTLKTPPKSWNQSITRLSFLSSTKNHTYMTNTSGTSCEGRRPGDVASKGVDNPTGVGSSSKPAGNINSTIPAKPNRFFKMRNMPRYLGNPASGVKPMYQVASINKQDLVSQATSQASASKPMYQVASVTSQQNPLPAHSSTSNLKPFHVAGSGGCNSISSSSVTHTTSSKPVVASYHMGSQQQSGRMDAGIPHSCVSPSGVKQLSQSTNQHHNSISTPTPSDMKPISSGVSGSCQPHYSKIQDPGTVPITTLASSSAKSMPSTSSVHSGGSTPSTASAASSLSSSSSGKSRGGSVNKQDPAAAHMSGIKPAHQAGSVTPNKQDSLTPPVSKHGVTLMKIDPKTLSPLVGTTSSPGTPPLPHSPSPQSSPNPSSSMTPQNLKTHPQPYPLPAHANSSRGTGSPNNPLGSPFLPNLLYSSFSFPGMGVGVGNRMGSGPPPLVRAGSGMSLGAFHPLPPSINMLFNPHHRTHTHNSAASPGPQSTVVPPPAVQRIPASNTQHKNSSSTNSAAGCNSASTPAPSKLPANTPGQTSSHQRTPPPSHHGPSINQQLKSHPSSLSNQNSTSPAPSLQAAMGGSHQKPAEGKLQQKTVAEGGTRTVNGEQNIGEVSGKKSDNGTVSGNTAEGGNGGKDTREQGSSNSKASSCSGGGGVVAEQGNASVNNSLNSKNKASVSGGENGQRSSMGKREVADVTQNQTKLKQDSRETGSNKGNDSGEALEMKNQLEKT</sequence>
<comment type="subcellular location">
    <subcellularLocation>
        <location evidence="1">Nucleus</location>
    </subcellularLocation>
</comment>
<dbReference type="PROSITE" id="PS00518">
    <property type="entry name" value="ZF_RING_1"/>
    <property type="match status" value="1"/>
</dbReference>
<dbReference type="Pfam" id="PF16207">
    <property type="entry name" value="RAWUL"/>
    <property type="match status" value="1"/>
</dbReference>
<feature type="region of interest" description="Disordered" evidence="7">
    <location>
        <begin position="707"/>
        <end position="729"/>
    </location>
</feature>
<feature type="region of interest" description="Disordered" evidence="7">
    <location>
        <begin position="614"/>
        <end position="656"/>
    </location>
</feature>
<keyword evidence="3 6" id="KW-0863">Zinc-finger</keyword>
<dbReference type="Gene3D" id="3.30.40.10">
    <property type="entry name" value="Zinc/RING finger domain, C3HC4 (zinc finger)"/>
    <property type="match status" value="1"/>
</dbReference>
<protein>
    <recommendedName>
        <fullName evidence="8">RING-type domain-containing protein</fullName>
    </recommendedName>
</protein>
<dbReference type="EMBL" id="JAJSOF020000017">
    <property type="protein sequence ID" value="KAJ4439448.1"/>
    <property type="molecule type" value="Genomic_DNA"/>
</dbReference>
<feature type="region of interest" description="Disordered" evidence="7">
    <location>
        <begin position="478"/>
        <end position="517"/>
    </location>
</feature>
<keyword evidence="4" id="KW-0862">Zinc</keyword>
<dbReference type="InterPro" id="IPR017907">
    <property type="entry name" value="Znf_RING_CS"/>
</dbReference>
<feature type="compositionally biased region" description="Polar residues" evidence="7">
    <location>
        <begin position="1055"/>
        <end position="1067"/>
    </location>
</feature>
<name>A0ABQ8SZM3_PERAM</name>
<dbReference type="Gene3D" id="3.10.20.90">
    <property type="entry name" value="Phosphatidylinositol 3-kinase Catalytic Subunit, Chain A, domain 1"/>
    <property type="match status" value="1"/>
</dbReference>
<evidence type="ECO:0000256" key="7">
    <source>
        <dbReference type="SAM" id="MobiDB-lite"/>
    </source>
</evidence>
<feature type="compositionally biased region" description="Polar residues" evidence="7">
    <location>
        <begin position="899"/>
        <end position="911"/>
    </location>
</feature>
<feature type="compositionally biased region" description="Low complexity" evidence="7">
    <location>
        <begin position="838"/>
        <end position="878"/>
    </location>
</feature>
<feature type="domain" description="RING-type" evidence="8">
    <location>
        <begin position="18"/>
        <end position="57"/>
    </location>
</feature>
<dbReference type="InterPro" id="IPR001841">
    <property type="entry name" value="Znf_RING"/>
</dbReference>
<evidence type="ECO:0000256" key="4">
    <source>
        <dbReference type="ARBA" id="ARBA00022833"/>
    </source>
</evidence>
<reference evidence="9 10" key="1">
    <citation type="journal article" date="2022" name="Allergy">
        <title>Genome assembly and annotation of Periplaneta americana reveal a comprehensive cockroach allergen profile.</title>
        <authorList>
            <person name="Wang L."/>
            <person name="Xiong Q."/>
            <person name="Saelim N."/>
            <person name="Wang L."/>
            <person name="Nong W."/>
            <person name="Wan A.T."/>
            <person name="Shi M."/>
            <person name="Liu X."/>
            <person name="Cao Q."/>
            <person name="Hui J.H.L."/>
            <person name="Sookrung N."/>
            <person name="Leung T.F."/>
            <person name="Tungtrongchitr A."/>
            <person name="Tsui S.K.W."/>
        </authorList>
    </citation>
    <scope>NUCLEOTIDE SEQUENCE [LARGE SCALE GENOMIC DNA]</scope>
    <source>
        <strain evidence="9">PWHHKU_190912</strain>
    </source>
</reference>
<feature type="compositionally biased region" description="Polar residues" evidence="7">
    <location>
        <begin position="780"/>
        <end position="804"/>
    </location>
</feature>
<keyword evidence="10" id="KW-1185">Reference proteome</keyword>
<evidence type="ECO:0000256" key="2">
    <source>
        <dbReference type="ARBA" id="ARBA00022723"/>
    </source>
</evidence>
<feature type="region of interest" description="Disordered" evidence="7">
    <location>
        <begin position="1043"/>
        <end position="1309"/>
    </location>
</feature>
<keyword evidence="2" id="KW-0479">Metal-binding</keyword>
<evidence type="ECO:0000313" key="9">
    <source>
        <dbReference type="EMBL" id="KAJ4439448.1"/>
    </source>
</evidence>
<dbReference type="PANTHER" id="PTHR10825:SF72">
    <property type="entry name" value="UBIQUITIN-LIKE DOMAIN-CONTAINING PROTEIN"/>
    <property type="match status" value="1"/>
</dbReference>
<feature type="compositionally biased region" description="Polar residues" evidence="7">
    <location>
        <begin position="400"/>
        <end position="419"/>
    </location>
</feature>
<feature type="compositionally biased region" description="Low complexity" evidence="7">
    <location>
        <begin position="1219"/>
        <end position="1228"/>
    </location>
</feature>
<feature type="region of interest" description="Disordered" evidence="7">
    <location>
        <begin position="743"/>
        <end position="990"/>
    </location>
</feature>
<evidence type="ECO:0000256" key="1">
    <source>
        <dbReference type="ARBA" id="ARBA00004123"/>
    </source>
</evidence>
<evidence type="ECO:0000259" key="8">
    <source>
        <dbReference type="PROSITE" id="PS50089"/>
    </source>
</evidence>
<dbReference type="Pfam" id="PF13923">
    <property type="entry name" value="zf-C3HC4_2"/>
    <property type="match status" value="1"/>
</dbReference>
<dbReference type="SUPFAM" id="SSF57850">
    <property type="entry name" value="RING/U-box"/>
    <property type="match status" value="1"/>
</dbReference>
<evidence type="ECO:0000256" key="6">
    <source>
        <dbReference type="PROSITE-ProRule" id="PRU00175"/>
    </source>
</evidence>
<feature type="compositionally biased region" description="Polar residues" evidence="7">
    <location>
        <begin position="977"/>
        <end position="990"/>
    </location>
</feature>
<feature type="compositionally biased region" description="Polar residues" evidence="7">
    <location>
        <begin position="478"/>
        <end position="488"/>
    </location>
</feature>
<feature type="compositionally biased region" description="Polar residues" evidence="7">
    <location>
        <begin position="1239"/>
        <end position="1254"/>
    </location>
</feature>
<gene>
    <name evidence="9" type="ORF">ANN_07572</name>
</gene>
<dbReference type="CDD" id="cd17082">
    <property type="entry name" value="RAWUL_PCGF2_like"/>
    <property type="match status" value="1"/>
</dbReference>
<feature type="compositionally biased region" description="Polar residues" evidence="7">
    <location>
        <begin position="639"/>
        <end position="654"/>
    </location>
</feature>
<feature type="compositionally biased region" description="Low complexity" evidence="7">
    <location>
        <begin position="929"/>
        <end position="938"/>
    </location>
</feature>
<evidence type="ECO:0000313" key="10">
    <source>
        <dbReference type="Proteomes" id="UP001148838"/>
    </source>
</evidence>
<dbReference type="PROSITE" id="PS50089">
    <property type="entry name" value="ZF_RING_2"/>
    <property type="match status" value="1"/>
</dbReference>
<feature type="compositionally biased region" description="Polar residues" evidence="7">
    <location>
        <begin position="710"/>
        <end position="728"/>
    </location>
</feature>
<feature type="compositionally biased region" description="Polar residues" evidence="7">
    <location>
        <begin position="1129"/>
        <end position="1151"/>
    </location>
</feature>
<accession>A0ABQ8SZM3</accession>
<organism evidence="9 10">
    <name type="scientific">Periplaneta americana</name>
    <name type="common">American cockroach</name>
    <name type="synonym">Blatta americana</name>
    <dbReference type="NCBI Taxonomy" id="6978"/>
    <lineage>
        <taxon>Eukaryota</taxon>
        <taxon>Metazoa</taxon>
        <taxon>Ecdysozoa</taxon>
        <taxon>Arthropoda</taxon>
        <taxon>Hexapoda</taxon>
        <taxon>Insecta</taxon>
        <taxon>Pterygota</taxon>
        <taxon>Neoptera</taxon>
        <taxon>Polyneoptera</taxon>
        <taxon>Dictyoptera</taxon>
        <taxon>Blattodea</taxon>
        <taxon>Blattoidea</taxon>
        <taxon>Blattidae</taxon>
        <taxon>Blattinae</taxon>
        <taxon>Periplaneta</taxon>
    </lineage>
</organism>
<dbReference type="InterPro" id="IPR013083">
    <property type="entry name" value="Znf_RING/FYVE/PHD"/>
</dbReference>
<keyword evidence="5" id="KW-0539">Nucleus</keyword>
<dbReference type="Proteomes" id="UP001148838">
    <property type="component" value="Unassembled WGS sequence"/>
</dbReference>
<feature type="region of interest" description="Disordered" evidence="7">
    <location>
        <begin position="388"/>
        <end position="419"/>
    </location>
</feature>
<feature type="compositionally biased region" description="Pro residues" evidence="7">
    <location>
        <begin position="939"/>
        <end position="952"/>
    </location>
</feature>
<evidence type="ECO:0000256" key="3">
    <source>
        <dbReference type="ARBA" id="ARBA00022771"/>
    </source>
</evidence>
<dbReference type="InterPro" id="IPR032443">
    <property type="entry name" value="RAWUL"/>
</dbReference>
<dbReference type="SMART" id="SM00184">
    <property type="entry name" value="RING"/>
    <property type="match status" value="1"/>
</dbReference>
<feature type="compositionally biased region" description="Low complexity" evidence="7">
    <location>
        <begin position="743"/>
        <end position="753"/>
    </location>
</feature>
<feature type="region of interest" description="Disordered" evidence="7">
    <location>
        <begin position="560"/>
        <end position="583"/>
    </location>
</feature>
<proteinExistence type="predicted"/>
<dbReference type="CDD" id="cd16736">
    <property type="entry name" value="RING-HC_PCGF4"/>
    <property type="match status" value="1"/>
</dbReference>
<feature type="compositionally biased region" description="Polar residues" evidence="7">
    <location>
        <begin position="1077"/>
        <end position="1102"/>
    </location>
</feature>
<evidence type="ECO:0000256" key="5">
    <source>
        <dbReference type="ARBA" id="ARBA00023242"/>
    </source>
</evidence>
<comment type="caution">
    <text evidence="9">The sequence shown here is derived from an EMBL/GenBank/DDBJ whole genome shotgun (WGS) entry which is preliminary data.</text>
</comment>